<dbReference type="InterPro" id="IPR036179">
    <property type="entry name" value="Ig-like_dom_sf"/>
</dbReference>
<keyword evidence="5" id="KW-1185">Reference proteome</keyword>
<dbReference type="InterPro" id="IPR007110">
    <property type="entry name" value="Ig-like_dom"/>
</dbReference>
<dbReference type="InterPro" id="IPR013783">
    <property type="entry name" value="Ig-like_fold"/>
</dbReference>
<dbReference type="PANTHER" id="PTHR11481">
    <property type="entry name" value="IMMUNOGLOBULIN FC RECEPTOR"/>
    <property type="match status" value="1"/>
</dbReference>
<dbReference type="SUPFAM" id="SSF48726">
    <property type="entry name" value="Immunoglobulin"/>
    <property type="match status" value="3"/>
</dbReference>
<evidence type="ECO:0000313" key="6">
    <source>
        <dbReference type="RefSeq" id="XP_041429653.1"/>
    </source>
</evidence>
<dbReference type="InterPro" id="IPR003599">
    <property type="entry name" value="Ig_sub"/>
</dbReference>
<dbReference type="InterPro" id="IPR003598">
    <property type="entry name" value="Ig_sub2"/>
</dbReference>
<dbReference type="Gene3D" id="2.60.40.10">
    <property type="entry name" value="Immunoglobulins"/>
    <property type="match status" value="3"/>
</dbReference>
<dbReference type="InterPro" id="IPR050488">
    <property type="entry name" value="Ig_Fc_receptor"/>
</dbReference>
<accession>A0A8J1LJ95</accession>
<protein>
    <submittedName>
        <fullName evidence="6">Fc receptor-like protein 4</fullName>
    </submittedName>
</protein>
<evidence type="ECO:0000256" key="2">
    <source>
        <dbReference type="ARBA" id="ARBA00023157"/>
    </source>
</evidence>
<feature type="domain" description="Ig-like" evidence="4">
    <location>
        <begin position="22"/>
        <end position="102"/>
    </location>
</feature>
<dbReference type="OrthoDB" id="8954737at2759"/>
<evidence type="ECO:0000259" key="4">
    <source>
        <dbReference type="PROSITE" id="PS50835"/>
    </source>
</evidence>
<dbReference type="GO" id="GO:0004888">
    <property type="term" value="F:transmembrane signaling receptor activity"/>
    <property type="evidence" value="ECO:0000318"/>
    <property type="project" value="GO_Central"/>
</dbReference>
<organism evidence="5 6">
    <name type="scientific">Xenopus laevis</name>
    <name type="common">African clawed frog</name>
    <dbReference type="NCBI Taxonomy" id="8355"/>
    <lineage>
        <taxon>Eukaryota</taxon>
        <taxon>Metazoa</taxon>
        <taxon>Chordata</taxon>
        <taxon>Craniata</taxon>
        <taxon>Vertebrata</taxon>
        <taxon>Euteleostomi</taxon>
        <taxon>Amphibia</taxon>
        <taxon>Batrachia</taxon>
        <taxon>Anura</taxon>
        <taxon>Pipoidea</taxon>
        <taxon>Pipidae</taxon>
        <taxon>Xenopodinae</taxon>
        <taxon>Xenopus</taxon>
        <taxon>Xenopus</taxon>
    </lineage>
</organism>
<feature type="domain" description="Ig-like" evidence="4">
    <location>
        <begin position="194"/>
        <end position="270"/>
    </location>
</feature>
<dbReference type="PROSITE" id="PS50835">
    <property type="entry name" value="IG_LIKE"/>
    <property type="match status" value="2"/>
</dbReference>
<dbReference type="Proteomes" id="UP000186698">
    <property type="component" value="Chromosome 8L"/>
</dbReference>
<dbReference type="GO" id="GO:0009897">
    <property type="term" value="C:external side of plasma membrane"/>
    <property type="evidence" value="ECO:0000318"/>
    <property type="project" value="GO_Central"/>
</dbReference>
<evidence type="ECO:0000313" key="5">
    <source>
        <dbReference type="Proteomes" id="UP000186698"/>
    </source>
</evidence>
<name>A0A8J1LJ95_XENLA</name>
<proteinExistence type="predicted"/>
<dbReference type="SMART" id="SM00408">
    <property type="entry name" value="IGc2"/>
    <property type="match status" value="2"/>
</dbReference>
<keyword evidence="1 3" id="KW-0732">Signal</keyword>
<dbReference type="Pfam" id="PF13927">
    <property type="entry name" value="Ig_3"/>
    <property type="match status" value="2"/>
</dbReference>
<reference evidence="6" key="1">
    <citation type="submission" date="2025-08" db="UniProtKB">
        <authorList>
            <consortium name="RefSeq"/>
        </authorList>
    </citation>
    <scope>IDENTIFICATION</scope>
    <source>
        <strain evidence="6">J_2021</strain>
        <tissue evidence="6">Erythrocytes</tissue>
    </source>
</reference>
<dbReference type="GeneID" id="121397246"/>
<dbReference type="GO" id="GO:0006955">
    <property type="term" value="P:immune response"/>
    <property type="evidence" value="ECO:0000318"/>
    <property type="project" value="GO_Central"/>
</dbReference>
<dbReference type="PANTHER" id="PTHR11481:SF110">
    <property type="entry name" value="FC RECEPTOR-LIKE PROTEIN 3"/>
    <property type="match status" value="1"/>
</dbReference>
<evidence type="ECO:0000256" key="3">
    <source>
        <dbReference type="SAM" id="SignalP"/>
    </source>
</evidence>
<gene>
    <name evidence="6" type="primary">LOC121397246</name>
</gene>
<feature type="chain" id="PRO_5035295218" evidence="3">
    <location>
        <begin position="19"/>
        <end position="284"/>
    </location>
</feature>
<keyword evidence="2" id="KW-1015">Disulfide bond</keyword>
<sequence>MSPLTLMLLLFYECFTGASVRPVVSFLPNWATVFYDDFVTLTCNLDPNPEKEMRYFWYRDNEKMNQYDQSITIQSDRWKHNGNYQCQAGTSDKSDAVRLAISNDLVILQAPPSIREGDSLSLRCHSRLENNRGKDQFYKNGNLITTLASGSVYSLGNAAPHMTGTYKCAKLSVSSSVRNSKDKRIYVEGAGTKPVVSIKPQRSTALLMNFVTLTCIVTSTVPERWWYVWYKDGDWIPKEQKTFTLKHVQEKDSGNYQCQTPGSERSDPVRLDVEWGNFYWENAL</sequence>
<evidence type="ECO:0000256" key="1">
    <source>
        <dbReference type="ARBA" id="ARBA00022729"/>
    </source>
</evidence>
<feature type="signal peptide" evidence="3">
    <location>
        <begin position="1"/>
        <end position="18"/>
    </location>
</feature>
<dbReference type="AlphaFoldDB" id="A0A8J1LJ95"/>
<dbReference type="SMART" id="SM00409">
    <property type="entry name" value="IG"/>
    <property type="match status" value="3"/>
</dbReference>
<dbReference type="GO" id="GO:0007166">
    <property type="term" value="P:cell surface receptor signaling pathway"/>
    <property type="evidence" value="ECO:0000318"/>
    <property type="project" value="GO_Central"/>
</dbReference>
<dbReference type="KEGG" id="xla:121397246"/>
<dbReference type="RefSeq" id="XP_041429653.1">
    <property type="nucleotide sequence ID" value="XM_041573719.1"/>
</dbReference>